<keyword evidence="1" id="KW-0732">Signal</keyword>
<dbReference type="Proteomes" id="UP000694843">
    <property type="component" value="Unplaced"/>
</dbReference>
<dbReference type="Pfam" id="PF00059">
    <property type="entry name" value="Lectin_C"/>
    <property type="match status" value="1"/>
</dbReference>
<dbReference type="InterPro" id="IPR016186">
    <property type="entry name" value="C-type_lectin-like/link_sf"/>
</dbReference>
<feature type="chain" id="PRO_5037386760" evidence="1">
    <location>
        <begin position="21"/>
        <end position="278"/>
    </location>
</feature>
<accession>A0A979FLY4</accession>
<dbReference type="PROSITE" id="PS50041">
    <property type="entry name" value="C_TYPE_LECTIN_2"/>
    <property type="match status" value="1"/>
</dbReference>
<evidence type="ECO:0000313" key="3">
    <source>
        <dbReference type="Proteomes" id="UP000694843"/>
    </source>
</evidence>
<dbReference type="InterPro" id="IPR016187">
    <property type="entry name" value="CTDL_fold"/>
</dbReference>
<dbReference type="SUPFAM" id="SSF56436">
    <property type="entry name" value="C-type lectin-like"/>
    <property type="match status" value="1"/>
</dbReference>
<gene>
    <name evidence="4" type="primary">LOC125178248</name>
</gene>
<name>A0A979FLY4_HYAAZ</name>
<evidence type="ECO:0000259" key="2">
    <source>
        <dbReference type="PROSITE" id="PS50041"/>
    </source>
</evidence>
<dbReference type="CDD" id="cd00037">
    <property type="entry name" value="CLECT"/>
    <property type="match status" value="1"/>
</dbReference>
<evidence type="ECO:0000313" key="4">
    <source>
        <dbReference type="RefSeq" id="XP_047737502.1"/>
    </source>
</evidence>
<keyword evidence="3" id="KW-1185">Reference proteome</keyword>
<evidence type="ECO:0000256" key="1">
    <source>
        <dbReference type="SAM" id="SignalP"/>
    </source>
</evidence>
<feature type="domain" description="C-type lectin" evidence="2">
    <location>
        <begin position="154"/>
        <end position="275"/>
    </location>
</feature>
<protein>
    <submittedName>
        <fullName evidence="4">Uncharacterized protein LOC125178248</fullName>
    </submittedName>
</protein>
<dbReference type="InterPro" id="IPR001304">
    <property type="entry name" value="C-type_lectin-like"/>
</dbReference>
<feature type="signal peptide" evidence="1">
    <location>
        <begin position="1"/>
        <end position="20"/>
    </location>
</feature>
<organism evidence="3 4">
    <name type="scientific">Hyalella azteca</name>
    <name type="common">Amphipod</name>
    <dbReference type="NCBI Taxonomy" id="294128"/>
    <lineage>
        <taxon>Eukaryota</taxon>
        <taxon>Metazoa</taxon>
        <taxon>Ecdysozoa</taxon>
        <taxon>Arthropoda</taxon>
        <taxon>Crustacea</taxon>
        <taxon>Multicrustacea</taxon>
        <taxon>Malacostraca</taxon>
        <taxon>Eumalacostraca</taxon>
        <taxon>Peracarida</taxon>
        <taxon>Amphipoda</taxon>
        <taxon>Senticaudata</taxon>
        <taxon>Talitrida</taxon>
        <taxon>Talitroidea</taxon>
        <taxon>Hyalellidae</taxon>
        <taxon>Hyalella</taxon>
    </lineage>
</organism>
<dbReference type="GeneID" id="125178248"/>
<dbReference type="SMART" id="SM00034">
    <property type="entry name" value="CLECT"/>
    <property type="match status" value="1"/>
</dbReference>
<sequence length="278" mass="30833">MWLAGSTLFLICSVIPKLHGFQTRVWEIFEMDITLLPPWSVLRTYALSETSCRLLGSSPDLLINLACYKDNECLLVNSNLSLVRSAQTPGWVCLESRVCISSTGVAVTKGFQEADAVCPANFRRVCTSDGMRSLPLASLAHPKATKCQRPFTMTSYGCVFLNLKPYTPCEARRLCLLYGGDLASPATPNDVKALLNYVQTDIGTQYQIWIGLFRWNGNWEYIRNGRDPGTFGQGDWGPDEPDNGPGEFCGRVIFHQGQMIVGDRACTFASQSLCEIHI</sequence>
<dbReference type="RefSeq" id="XP_047737502.1">
    <property type="nucleotide sequence ID" value="XM_047881546.1"/>
</dbReference>
<dbReference type="OrthoDB" id="6344129at2759"/>
<dbReference type="KEGG" id="hazt:125178248"/>
<dbReference type="AlphaFoldDB" id="A0A979FLY4"/>
<dbReference type="Gene3D" id="3.10.100.10">
    <property type="entry name" value="Mannose-Binding Protein A, subunit A"/>
    <property type="match status" value="1"/>
</dbReference>
<proteinExistence type="predicted"/>
<reference evidence="4" key="1">
    <citation type="submission" date="2025-08" db="UniProtKB">
        <authorList>
            <consortium name="RefSeq"/>
        </authorList>
    </citation>
    <scope>IDENTIFICATION</scope>
    <source>
        <tissue evidence="4">Whole organism</tissue>
    </source>
</reference>